<organism evidence="1 2">
    <name type="scientific">Nocardiopsis mwathae</name>
    <dbReference type="NCBI Taxonomy" id="1472723"/>
    <lineage>
        <taxon>Bacteria</taxon>
        <taxon>Bacillati</taxon>
        <taxon>Actinomycetota</taxon>
        <taxon>Actinomycetes</taxon>
        <taxon>Streptosporangiales</taxon>
        <taxon>Nocardiopsidaceae</taxon>
        <taxon>Nocardiopsis</taxon>
    </lineage>
</organism>
<sequence>MPIGKPPDLGHIAFPAVEWNAFLAEVKADKS</sequence>
<dbReference type="Proteomes" id="UP000546642">
    <property type="component" value="Unassembled WGS sequence"/>
</dbReference>
<dbReference type="EMBL" id="JACHDS010000001">
    <property type="protein sequence ID" value="MBB6173586.1"/>
    <property type="molecule type" value="Genomic_DNA"/>
</dbReference>
<proteinExistence type="predicted"/>
<evidence type="ECO:0000313" key="1">
    <source>
        <dbReference type="EMBL" id="MBB6173586.1"/>
    </source>
</evidence>
<evidence type="ECO:0008006" key="3">
    <source>
        <dbReference type="Google" id="ProtNLM"/>
    </source>
</evidence>
<accession>A0A7X0D7C4</accession>
<name>A0A7X0D7C4_9ACTN</name>
<protein>
    <recommendedName>
        <fullName evidence="3">DUF397 domain-containing protein</fullName>
    </recommendedName>
</protein>
<reference evidence="1 2" key="1">
    <citation type="submission" date="2020-08" db="EMBL/GenBank/DDBJ databases">
        <title>Sequencing the genomes of 1000 actinobacteria strains.</title>
        <authorList>
            <person name="Klenk H.-P."/>
        </authorList>
    </citation>
    <scope>NUCLEOTIDE SEQUENCE [LARGE SCALE GENOMIC DNA]</scope>
    <source>
        <strain evidence="1 2">DSM 46659</strain>
    </source>
</reference>
<keyword evidence="2" id="KW-1185">Reference proteome</keyword>
<gene>
    <name evidence="1" type="ORF">HNR23_003646</name>
</gene>
<dbReference type="AlphaFoldDB" id="A0A7X0D7C4"/>
<comment type="caution">
    <text evidence="1">The sequence shown here is derived from an EMBL/GenBank/DDBJ whole genome shotgun (WGS) entry which is preliminary data.</text>
</comment>
<evidence type="ECO:0000313" key="2">
    <source>
        <dbReference type="Proteomes" id="UP000546642"/>
    </source>
</evidence>